<protein>
    <submittedName>
        <fullName evidence="3">Tryptophan halogenase</fullName>
    </submittedName>
</protein>
<dbReference type="InterPro" id="IPR050816">
    <property type="entry name" value="Flavin-dep_Halogenase_NPB"/>
</dbReference>
<reference evidence="3 4" key="1">
    <citation type="submission" date="2015-03" db="EMBL/GenBank/DDBJ databases">
        <title>Draft genome sequences of two protease-producing strains of Arsukibacterium isolated from two cold and alkaline environments.</title>
        <authorList>
            <person name="Lylloff J.E."/>
            <person name="Skov L.B."/>
            <person name="Jepsen M."/>
            <person name="Hallin P.F."/>
            <person name="Sorensen S.J."/>
            <person name="Stougaard P."/>
            <person name="Glaring M.A."/>
        </authorList>
    </citation>
    <scope>NUCLEOTIDE SEQUENCE [LARGE SCALE GENOMIC DNA]</scope>
    <source>
        <strain evidence="3 4">GCM72</strain>
    </source>
</reference>
<feature type="binding site" evidence="2">
    <location>
        <position position="341"/>
    </location>
    <ligand>
        <name>FAD</name>
        <dbReference type="ChEBI" id="CHEBI:57692"/>
    </ligand>
</feature>
<dbReference type="FunFam" id="3.50.50.60:FF:000280">
    <property type="entry name" value="Tryptophan halogenase"/>
    <property type="match status" value="1"/>
</dbReference>
<comment type="caution">
    <text evidence="3">The sequence shown here is derived from an EMBL/GenBank/DDBJ whole genome shotgun (WGS) entry which is preliminary data.</text>
</comment>
<dbReference type="InterPro" id="IPR033856">
    <property type="entry name" value="Trp_halogen"/>
</dbReference>
<dbReference type="InterPro" id="IPR006905">
    <property type="entry name" value="Flavin_halogenase"/>
</dbReference>
<dbReference type="GO" id="GO:0004497">
    <property type="term" value="F:monooxygenase activity"/>
    <property type="evidence" value="ECO:0007669"/>
    <property type="project" value="InterPro"/>
</dbReference>
<dbReference type="Pfam" id="PF04820">
    <property type="entry name" value="Trp_halogenase"/>
    <property type="match status" value="1"/>
</dbReference>
<accession>A0A0M2V9S0</accession>
<dbReference type="PATRIC" id="fig|336831.14.peg.768"/>
<keyword evidence="4" id="KW-1185">Reference proteome</keyword>
<keyword evidence="2" id="KW-0285">Flavoprotein</keyword>
<evidence type="ECO:0000256" key="2">
    <source>
        <dbReference type="PIRSR" id="PIRSR011396-2"/>
    </source>
</evidence>
<proteinExistence type="predicted"/>
<keyword evidence="2" id="KW-0274">FAD</keyword>
<gene>
    <name evidence="3" type="ORF">WG68_07800</name>
</gene>
<keyword evidence="2" id="KW-0547">Nucleotide-binding</keyword>
<dbReference type="InterPro" id="IPR036188">
    <property type="entry name" value="FAD/NAD-bd_sf"/>
</dbReference>
<dbReference type="Gene3D" id="3.50.50.60">
    <property type="entry name" value="FAD/NAD(P)-binding domain"/>
    <property type="match status" value="1"/>
</dbReference>
<evidence type="ECO:0000256" key="1">
    <source>
        <dbReference type="PIRSR" id="PIRSR011396-1"/>
    </source>
</evidence>
<dbReference type="PIRSF" id="PIRSF011396">
    <property type="entry name" value="Trp_halogenase"/>
    <property type="match status" value="1"/>
</dbReference>
<dbReference type="RefSeq" id="WP_046557112.1">
    <property type="nucleotide sequence ID" value="NZ_LAHO01000006.1"/>
</dbReference>
<sequence>MQSQAIKRVVIAGGGTAGWMAAAAIAKLMGKHLQICLVESDDIATVGVGEATIPPLLTLHKLLGINEAEFMAATQATFKLGIQFENWRDQGQDYIHSFGTTGQDCWAAGFQHFWLKGQQVGLASDYGDYCPELLAAQAGKFAHLPNRPLNYAFHFDAGLYAKFLRTMAEQHGATRIEGKIAKVETCEQSGNITALQLVSGECIAGDLFIDCTGFRALLIEQTLHTGFDDWSHWLPCDSAIAVQTRATREPVPYTRSIAHGAGWQWQIPLQHRVGNGLVYCSKYYSDDEAKALLLANLSGDLLTEPRLIKFRTGMRRKHWNKNCIALGLASGFIEPLESTSIHLIQRSIVRLLQMFPLHGISLADVDEFNQQTEHEVLNIRDFIILHYHVTARRDTAFWRYCQSMPIPESLAHRIRLFKETGRVFKVPNELFGENSWTQVMLGQGITPEQYHPIVELMSEQELSHFLSQIKLQNQRLVAQLPSHQAFLQSYCPAMSNRV</sequence>
<dbReference type="OrthoDB" id="5751025at2"/>
<dbReference type="PANTHER" id="PTHR43747">
    <property type="entry name" value="FAD-BINDING PROTEIN"/>
    <property type="match status" value="1"/>
</dbReference>
<dbReference type="Proteomes" id="UP000034228">
    <property type="component" value="Unassembled WGS sequence"/>
</dbReference>
<evidence type="ECO:0000313" key="4">
    <source>
        <dbReference type="Proteomes" id="UP000034228"/>
    </source>
</evidence>
<evidence type="ECO:0000313" key="3">
    <source>
        <dbReference type="EMBL" id="KKO45908.1"/>
    </source>
</evidence>
<dbReference type="STRING" id="336831.WG68_07800"/>
<dbReference type="PANTHER" id="PTHR43747:SF4">
    <property type="entry name" value="FLAVIN-DEPENDENT TRYPTOPHAN HALOGENASE"/>
    <property type="match status" value="1"/>
</dbReference>
<feature type="active site" evidence="1">
    <location>
        <position position="79"/>
    </location>
</feature>
<name>A0A0M2V9S0_9GAMM</name>
<dbReference type="AlphaFoldDB" id="A0A0M2V9S0"/>
<dbReference type="EMBL" id="LAHO01000006">
    <property type="protein sequence ID" value="KKO45908.1"/>
    <property type="molecule type" value="Genomic_DNA"/>
</dbReference>
<feature type="binding site" evidence="2">
    <location>
        <position position="328"/>
    </location>
    <ligand>
        <name>FAD</name>
        <dbReference type="ChEBI" id="CHEBI:57692"/>
    </ligand>
</feature>
<feature type="binding site" evidence="2">
    <location>
        <position position="337"/>
    </location>
    <ligand>
        <name>FAD</name>
        <dbReference type="ChEBI" id="CHEBI:57692"/>
    </ligand>
</feature>
<dbReference type="GO" id="GO:0000166">
    <property type="term" value="F:nucleotide binding"/>
    <property type="evidence" value="ECO:0007669"/>
    <property type="project" value="UniProtKB-KW"/>
</dbReference>
<dbReference type="SUPFAM" id="SSF51905">
    <property type="entry name" value="FAD/NAD(P)-binding domain"/>
    <property type="match status" value="1"/>
</dbReference>
<feature type="binding site" evidence="2">
    <location>
        <position position="79"/>
    </location>
    <ligand>
        <name>7-chloro-L-tryptophan</name>
        <dbReference type="ChEBI" id="CHEBI:58713"/>
    </ligand>
</feature>
<feature type="binding site" evidence="2">
    <location>
        <begin position="14"/>
        <end position="17"/>
    </location>
    <ligand>
        <name>FAD</name>
        <dbReference type="ChEBI" id="CHEBI:57692"/>
    </ligand>
</feature>
<organism evidence="3 4">
    <name type="scientific">Arsukibacterium ikkense</name>
    <dbReference type="NCBI Taxonomy" id="336831"/>
    <lineage>
        <taxon>Bacteria</taxon>
        <taxon>Pseudomonadati</taxon>
        <taxon>Pseudomonadota</taxon>
        <taxon>Gammaproteobacteria</taxon>
        <taxon>Chromatiales</taxon>
        <taxon>Chromatiaceae</taxon>
        <taxon>Arsukibacterium</taxon>
    </lineage>
</organism>